<sequence>MNYVAVEDAAIRSMEKRHMKNERRKLYIACEKIDFCWCESEVKELERMWKEGASIQEIYKHFDRPQHDIDLLIYDRSERGLIKPRPKGLEGGT</sequence>
<dbReference type="RefSeq" id="WP_323465658.1">
    <property type="nucleotide sequence ID" value="NZ_CP144224.1"/>
</dbReference>
<evidence type="ECO:0000313" key="2">
    <source>
        <dbReference type="Proteomes" id="UP001285636"/>
    </source>
</evidence>
<name>A0AAJ2KVK0_ALKPS</name>
<proteinExistence type="predicted"/>
<accession>A0AAJ2KVK0</accession>
<reference evidence="1" key="1">
    <citation type="submission" date="2023-10" db="EMBL/GenBank/DDBJ databases">
        <title>Screening of Alkalihalophilus pseudofirmusBZ-TG-HK211 and Its Alleviation of Salt Stress on Rapeseed Growth.</title>
        <authorList>
            <person name="Zhao B."/>
            <person name="Guo T."/>
        </authorList>
    </citation>
    <scope>NUCLEOTIDE SEQUENCE</scope>
    <source>
        <strain evidence="1">BZ-TG-HK211</strain>
    </source>
</reference>
<gene>
    <name evidence="1" type="ORF">RYX45_01360</name>
</gene>
<evidence type="ECO:0000313" key="1">
    <source>
        <dbReference type="EMBL" id="MDV2883810.1"/>
    </source>
</evidence>
<protein>
    <submittedName>
        <fullName evidence="1">Helix-turn-helix domain-containing protein</fullName>
    </submittedName>
</protein>
<dbReference type="Gene3D" id="1.10.10.60">
    <property type="entry name" value="Homeodomain-like"/>
    <property type="match status" value="1"/>
</dbReference>
<dbReference type="AlphaFoldDB" id="A0AAJ2KVK0"/>
<dbReference type="Proteomes" id="UP001285636">
    <property type="component" value="Unassembled WGS sequence"/>
</dbReference>
<comment type="caution">
    <text evidence="1">The sequence shown here is derived from an EMBL/GenBank/DDBJ whole genome shotgun (WGS) entry which is preliminary data.</text>
</comment>
<dbReference type="EMBL" id="JAWJAY010000001">
    <property type="protein sequence ID" value="MDV2883810.1"/>
    <property type="molecule type" value="Genomic_DNA"/>
</dbReference>
<organism evidence="1 2">
    <name type="scientific">Alkalihalophilus pseudofirmus</name>
    <name type="common">Bacillus pseudofirmus</name>
    <dbReference type="NCBI Taxonomy" id="79885"/>
    <lineage>
        <taxon>Bacteria</taxon>
        <taxon>Bacillati</taxon>
        <taxon>Bacillota</taxon>
        <taxon>Bacilli</taxon>
        <taxon>Bacillales</taxon>
        <taxon>Bacillaceae</taxon>
        <taxon>Alkalihalophilus</taxon>
    </lineage>
</organism>